<evidence type="ECO:0000256" key="12">
    <source>
        <dbReference type="ARBA" id="ARBA00023014"/>
    </source>
</evidence>
<dbReference type="Gene3D" id="3.30.420.10">
    <property type="entry name" value="Ribonuclease H-like superfamily/Ribonuclease H"/>
    <property type="match status" value="1"/>
</dbReference>
<dbReference type="InterPro" id="IPR006172">
    <property type="entry name" value="DNA-dir_DNA_pol_B"/>
</dbReference>
<dbReference type="SUPFAM" id="SSF56672">
    <property type="entry name" value="DNA/RNA polymerases"/>
    <property type="match status" value="1"/>
</dbReference>
<dbReference type="Pfam" id="PF03104">
    <property type="entry name" value="DNA_pol_B_exo1"/>
    <property type="match status" value="1"/>
</dbReference>
<dbReference type="EC" id="2.7.7.7" evidence="15"/>
<keyword evidence="10 15" id="KW-0239">DNA-directed DNA polymerase</keyword>
<keyword evidence="8 15" id="KW-0863">Zinc-finger</keyword>
<organism evidence="18 19">
    <name type="scientific">Sphagnum jensenii</name>
    <dbReference type="NCBI Taxonomy" id="128206"/>
    <lineage>
        <taxon>Eukaryota</taxon>
        <taxon>Viridiplantae</taxon>
        <taxon>Streptophyta</taxon>
        <taxon>Embryophyta</taxon>
        <taxon>Bryophyta</taxon>
        <taxon>Sphagnophytina</taxon>
        <taxon>Sphagnopsida</taxon>
        <taxon>Sphagnales</taxon>
        <taxon>Sphagnaceae</taxon>
        <taxon>Sphagnum</taxon>
    </lineage>
</organism>
<keyword evidence="5 15" id="KW-0548">Nucleotidyltransferase</keyword>
<dbReference type="InterPro" id="IPR055191">
    <property type="entry name" value="POL2_thumb"/>
</dbReference>
<sequence>MRGLGRGSRGMGDVRVGGGGRGRGRGRFGGVGRGWKDAGVGPDMQRPNDDSSVRRVGRSRVWRSSEDALEASFGFHIFSEGEPRLGWLLNMASSSIEDQDNDNVTFSCVNLYFMCQDGSTFKAQFKFAPYFYIGTKENTELEVDAYLRRRYEGQIANIQVVSKEDLGLKNHLSGLQHSYLKVSFNTVQELMNVKSELLPIVDRNRAKLDAAQAYESLLQGMTRLEQPLFFTFGKIQDYVDFILEMREYDVPYHVRFAIDNDIRCGLWYMVSMEASQTRLERRTDLLQRAEVRVCAFDIETTKLPLKFPDASYDSVMMISYMIDGQGYLIINRECVGQDIEDLEYTPKPEFEGHFKVTNVTQEKELLVSWFSHMREVKPGIYVTYNGDFFDWPFIEQRALHHGMRMHDEIGFRCDAQQGECLSRFACHLDCFAWVKRDSYLPQGSQGLKAVTKAKLGYDPLEVNPEDMVRKAVEEPQTMASYSVSDAVSTYYLYMTYVHPFIFSLATIIPMRPDEVLRKGSGTLCEMLLTVQAYKGNIICPNKYKSEQDKVYNGRILESETYIGGHVECLESGVFRSDLPTRFRLVPEAYQQLIDHLDRDLHYAIVEEGKMGLDSVTNYDDVKEEIKHKLEILRDAPNREEKPVIYHLDVAAMYPNIILTNRLQPPSIVTDDVCAACDFNRPGKTCLRQMEWVWRGETYSAKRSEYNHLKNQIESEQFHPSSEGGLPRFFRDLPKDEQQAKLKDRLKKYCQKVYKRVLDKPITDIRTASICMRENPFYVDTVRSFRDRRYEYKGLNKVWKGKLSDAKASGNPIKVQEAQDMVVLYDSLQLAHKCILNSFYGYVMRKGARWYSMEMAGVVTYTGAKIIQNARILVEQIGKPLELDTDGIWCALPASFPESFTFKTKDVKKKIMISYPCVMLNVDVALKNTNDQYQTLVDNLQRTYETTSECSIEFEVDGPYKAMILPASKEEGVLLKKRYAVFNDDGTLAELKGFEIKRRGELKLIKVFQAEVFENFLQGETLEECYAAVAAVADRWLDLLENQGIDIADGELLDYISESSTMSKSLEDYGERKSCATTTARRLADFLGDEMVKDKGLSCRYVVARDPQGAPVSERAIPVAIFETDPDVMRTFVRKWCKCSADVAVRTIVDWGYYRQRLSSAIQKIITIPAAMQKVVNPVPRVPHPEWLWKKIREKDDKYQQRSLKDMFGPKVLPVHNQHLESELAGDVEDMVGPKVNSLGGGPRPMIHTFETNKEVRFPTAPNSESGMAIQPQPQKTTKVRTPDRNADYLAWLEHKKRKWKEIRENRKRSRQNFEQEDSGGHQEGTSGTFLSRKVGRQAQAGLGAFFRNREAALTHSHWQILHLAPSQRPGEFSAWVLSDGNMYKVPVQVPRVFYLNTRAPNTEEYPGARVNRVLPHGRQSFNLIEVVIDEKQFKDAGRMLAAHLADPEVEGVYETKLPLALHALLQLGCVCMVDPKARNRTIKQGWSLNDLRMKTTTECSYLMDNLPFFFLYHSSMDNRGIYALYMPAATKTLVVVVNPFNNREIAAAQLERQFQIAVRSQDQPKADNSEVSCKVEYAVNNADAGRLLQRTLNEYRDQHRGPTIAVVECPSLNSTIATVPVLSDFPCVEIACNARDSQYQALGWQPLAGRVAMQRCAASAFWLHERITLSRYAHVPLGNFNSDWLLFTADTFYARALRDHSQVLWVSSDGLPDLGGIPEDEPCFADEVQQPALTYPGAYRSISIELKVHHLAVNALLKSSQVNEMEGGALLGFSSDVQDAAGAVGVQTSWDETVSCAPAFQVLKHMVQGWLSDAVSSGNVFADCLLQHLYRWLCSPLSKLHDPALHRILHKVMQKVYALLLAELRKLGATIVFADFSRIIIASGKFQVPAAQGYCEYLLKTIKTRELFEWIDLEPKIYWHSLLFMDQYNYGGVQAKDILPLDAAETADSSQDATRNGSTEIVSNWNIAEYLPKATLDYFLVIVSEFVYIPWKHSQEQAIQRAEALAAGSNFCTPSVTVSAASDIEAQETGYLKHQIASYFTDKLLRIVRDLQKHMLSRRIDVDDPELQLAREFPKLAGSHLVMGDVALEFIKHVCAVLALDNRVQHNVLIMRKNLLKLVHVREFSAEAEFKDPCLSFTLPNVICSYCNDRRDLDLCRDAALLEHDWRCVIPQCGQPYDRSWIENTLLQIVRQRERLFHLQDLVCSKCCQVKASHLAEQCSCAGAFKCTDNATDFLERMRVFLNIAIYHGFNLLQEVVSWVLELSLPNCS</sequence>
<evidence type="ECO:0000256" key="7">
    <source>
        <dbReference type="ARBA" id="ARBA00022723"/>
    </source>
</evidence>
<evidence type="ECO:0000256" key="15">
    <source>
        <dbReference type="RuleBase" id="RU365029"/>
    </source>
</evidence>
<accession>A0ABP1C2N3</accession>
<keyword evidence="7 15" id="KW-0479">Metal-binding</keyword>
<dbReference type="InterPro" id="IPR043502">
    <property type="entry name" value="DNA/RNA_pol_sf"/>
</dbReference>
<keyword evidence="11 15" id="KW-0408">Iron</keyword>
<dbReference type="Pfam" id="PF08490">
    <property type="entry name" value="DUF1744"/>
    <property type="match status" value="1"/>
</dbReference>
<keyword evidence="3 15" id="KW-0004">4Fe-4S</keyword>
<dbReference type="Gene3D" id="3.30.342.10">
    <property type="entry name" value="DNA Polymerase, chain B, domain 1"/>
    <property type="match status" value="1"/>
</dbReference>
<feature type="compositionally biased region" description="Gly residues" evidence="16">
    <location>
        <begin position="1"/>
        <end position="33"/>
    </location>
</feature>
<keyword evidence="12 15" id="KW-0411">Iron-sulfur</keyword>
<evidence type="ECO:0000256" key="14">
    <source>
        <dbReference type="ARBA" id="ARBA00023242"/>
    </source>
</evidence>
<dbReference type="SMART" id="SM01159">
    <property type="entry name" value="DUF1744"/>
    <property type="match status" value="1"/>
</dbReference>
<feature type="compositionally biased region" description="Polar residues" evidence="16">
    <location>
        <begin position="1260"/>
        <end position="1276"/>
    </location>
</feature>
<dbReference type="Pfam" id="PF22912">
    <property type="entry name" value="zf-DPOE"/>
    <property type="match status" value="1"/>
</dbReference>
<dbReference type="Gene3D" id="1.10.132.60">
    <property type="entry name" value="DNA polymerase family B, C-terminal domain"/>
    <property type="match status" value="1"/>
</dbReference>
<dbReference type="EMBL" id="OZ023710">
    <property type="protein sequence ID" value="CAK9882889.1"/>
    <property type="molecule type" value="Genomic_DNA"/>
</dbReference>
<comment type="function">
    <text evidence="15">DNA polymerase II participates in chromosomal DNA replication.</text>
</comment>
<keyword evidence="6 15" id="KW-0235">DNA replication</keyword>
<dbReference type="InterPro" id="IPR006133">
    <property type="entry name" value="DNA-dir_DNA_pol_B_exonuc"/>
</dbReference>
<gene>
    <name evidence="18" type="ORF">CSSPJE1EN2_LOCUS24140</name>
</gene>
<keyword evidence="19" id="KW-1185">Reference proteome</keyword>
<dbReference type="Pfam" id="PF23250">
    <property type="entry name" value="zf_DPOE_2"/>
    <property type="match status" value="1"/>
</dbReference>
<protein>
    <recommendedName>
        <fullName evidence="15">DNA polymerase epsilon catalytic subunit</fullName>
        <ecNumber evidence="15">2.7.7.7</ecNumber>
    </recommendedName>
</protein>
<keyword evidence="9 15" id="KW-0862">Zinc</keyword>
<reference evidence="18" key="1">
    <citation type="submission" date="2024-03" db="EMBL/GenBank/DDBJ databases">
        <authorList>
            <consortium name="ELIXIR-Norway"/>
            <consortium name="Elixir Norway"/>
        </authorList>
    </citation>
    <scope>NUCLEOTIDE SEQUENCE</scope>
</reference>
<evidence type="ECO:0000256" key="6">
    <source>
        <dbReference type="ARBA" id="ARBA00022705"/>
    </source>
</evidence>
<evidence type="ECO:0000313" key="19">
    <source>
        <dbReference type="Proteomes" id="UP001497522"/>
    </source>
</evidence>
<dbReference type="InterPro" id="IPR036397">
    <property type="entry name" value="RNaseH_sf"/>
</dbReference>
<proteinExistence type="inferred from homology"/>
<keyword evidence="4 15" id="KW-0808">Transferase</keyword>
<evidence type="ECO:0000256" key="10">
    <source>
        <dbReference type="ARBA" id="ARBA00022932"/>
    </source>
</evidence>
<dbReference type="CDD" id="cd05535">
    <property type="entry name" value="POLBc_epsilon"/>
    <property type="match status" value="1"/>
</dbReference>
<keyword evidence="13 15" id="KW-0238">DNA-binding</keyword>
<name>A0ABP1C2N3_9BRYO</name>
<evidence type="ECO:0000256" key="4">
    <source>
        <dbReference type="ARBA" id="ARBA00022679"/>
    </source>
</evidence>
<evidence type="ECO:0000256" key="5">
    <source>
        <dbReference type="ARBA" id="ARBA00022695"/>
    </source>
</evidence>
<dbReference type="InterPro" id="IPR042087">
    <property type="entry name" value="DNA_pol_B_thumb"/>
</dbReference>
<dbReference type="SUPFAM" id="SSF53098">
    <property type="entry name" value="Ribonuclease H-like"/>
    <property type="match status" value="1"/>
</dbReference>
<dbReference type="Pfam" id="PF22634">
    <property type="entry name" value="POL2_thumb"/>
    <property type="match status" value="1"/>
</dbReference>
<dbReference type="SMART" id="SM00486">
    <property type="entry name" value="POLBc"/>
    <property type="match status" value="1"/>
</dbReference>
<comment type="catalytic activity">
    <reaction evidence="15">
        <text>DNA(n) + a 2'-deoxyribonucleoside 5'-triphosphate = DNA(n+1) + diphosphate</text>
        <dbReference type="Rhea" id="RHEA:22508"/>
        <dbReference type="Rhea" id="RHEA-COMP:17339"/>
        <dbReference type="Rhea" id="RHEA-COMP:17340"/>
        <dbReference type="ChEBI" id="CHEBI:33019"/>
        <dbReference type="ChEBI" id="CHEBI:61560"/>
        <dbReference type="ChEBI" id="CHEBI:173112"/>
        <dbReference type="EC" id="2.7.7.7"/>
    </reaction>
</comment>
<dbReference type="CDD" id="cd05779">
    <property type="entry name" value="DNA_polB_epsilon_exo"/>
    <property type="match status" value="1"/>
</dbReference>
<dbReference type="Gene3D" id="3.90.1600.10">
    <property type="entry name" value="Palm domain of DNA polymerase"/>
    <property type="match status" value="1"/>
</dbReference>
<evidence type="ECO:0000256" key="8">
    <source>
        <dbReference type="ARBA" id="ARBA00022771"/>
    </source>
</evidence>
<evidence type="ECO:0000256" key="16">
    <source>
        <dbReference type="SAM" id="MobiDB-lite"/>
    </source>
</evidence>
<feature type="region of interest" description="Disordered" evidence="16">
    <location>
        <begin position="1259"/>
        <end position="1281"/>
    </location>
</feature>
<dbReference type="InterPro" id="IPR012337">
    <property type="entry name" value="RNaseH-like_sf"/>
</dbReference>
<comment type="cofactor">
    <cofactor evidence="15">
        <name>[4Fe-4S] cluster</name>
        <dbReference type="ChEBI" id="CHEBI:49883"/>
    </cofactor>
</comment>
<dbReference type="InterPro" id="IPR013697">
    <property type="entry name" value="DNA_pol_e_suA_C"/>
</dbReference>
<feature type="domain" description="DNA polymerase epsilon catalytic subunit A C-terminal" evidence="17">
    <location>
        <begin position="1549"/>
        <end position="1933"/>
    </location>
</feature>
<evidence type="ECO:0000256" key="2">
    <source>
        <dbReference type="ARBA" id="ARBA00005755"/>
    </source>
</evidence>
<evidence type="ECO:0000256" key="9">
    <source>
        <dbReference type="ARBA" id="ARBA00022833"/>
    </source>
</evidence>
<dbReference type="InterPro" id="IPR029703">
    <property type="entry name" value="POL2"/>
</dbReference>
<feature type="region of interest" description="Disordered" evidence="16">
    <location>
        <begin position="1303"/>
        <end position="1332"/>
    </location>
</feature>
<comment type="subcellular location">
    <subcellularLocation>
        <location evidence="1 15">Nucleus</location>
    </subcellularLocation>
</comment>
<feature type="region of interest" description="Disordered" evidence="16">
    <location>
        <begin position="1"/>
        <end position="57"/>
    </location>
</feature>
<comment type="similarity">
    <text evidence="2 15">Belongs to the DNA polymerase type-B family.</text>
</comment>
<dbReference type="Proteomes" id="UP001497522">
    <property type="component" value="Chromosome 9"/>
</dbReference>
<keyword evidence="14 15" id="KW-0539">Nucleus</keyword>
<evidence type="ECO:0000313" key="18">
    <source>
        <dbReference type="EMBL" id="CAK9882889.1"/>
    </source>
</evidence>
<dbReference type="PANTHER" id="PTHR10670">
    <property type="entry name" value="DNA POLYMERASE EPSILON CATALYTIC SUBUNIT A"/>
    <property type="match status" value="1"/>
</dbReference>
<evidence type="ECO:0000256" key="1">
    <source>
        <dbReference type="ARBA" id="ARBA00004123"/>
    </source>
</evidence>
<dbReference type="PANTHER" id="PTHR10670:SF0">
    <property type="entry name" value="DNA POLYMERASE EPSILON CATALYTIC SUBUNIT A"/>
    <property type="match status" value="1"/>
</dbReference>
<dbReference type="InterPro" id="IPR054475">
    <property type="entry name" value="Znf-DPOE"/>
</dbReference>
<dbReference type="InterPro" id="IPR023211">
    <property type="entry name" value="DNA_pol_palm_dom_sf"/>
</dbReference>
<evidence type="ECO:0000256" key="11">
    <source>
        <dbReference type="ARBA" id="ARBA00023004"/>
    </source>
</evidence>
<evidence type="ECO:0000259" key="17">
    <source>
        <dbReference type="SMART" id="SM01159"/>
    </source>
</evidence>
<evidence type="ECO:0000256" key="13">
    <source>
        <dbReference type="ARBA" id="ARBA00023125"/>
    </source>
</evidence>
<evidence type="ECO:0000256" key="3">
    <source>
        <dbReference type="ARBA" id="ARBA00022485"/>
    </source>
</evidence>